<dbReference type="Pfam" id="PF00348">
    <property type="entry name" value="polyprenyl_synt"/>
    <property type="match status" value="1"/>
</dbReference>
<protein>
    <recommendedName>
        <fullName evidence="4">Polyprenyl synthetase</fullName>
    </recommendedName>
</protein>
<dbReference type="InterPro" id="IPR008949">
    <property type="entry name" value="Isoprenoid_synthase_dom_sf"/>
</dbReference>
<dbReference type="SUPFAM" id="SSF48576">
    <property type="entry name" value="Terpenoid synthases"/>
    <property type="match status" value="1"/>
</dbReference>
<evidence type="ECO:0008006" key="4">
    <source>
        <dbReference type="Google" id="ProtNLM"/>
    </source>
</evidence>
<evidence type="ECO:0000313" key="2">
    <source>
        <dbReference type="EMBL" id="GMA89128.1"/>
    </source>
</evidence>
<dbReference type="InterPro" id="IPR000092">
    <property type="entry name" value="Polyprenyl_synt"/>
</dbReference>
<dbReference type="Proteomes" id="UP001157017">
    <property type="component" value="Unassembled WGS sequence"/>
</dbReference>
<name>A0ABQ6JLL4_9ACTN</name>
<comment type="caution">
    <text evidence="2">The sequence shown here is derived from an EMBL/GenBank/DDBJ whole genome shotgun (WGS) entry which is preliminary data.</text>
</comment>
<feature type="region of interest" description="Disordered" evidence="1">
    <location>
        <begin position="107"/>
        <end position="128"/>
    </location>
</feature>
<proteinExistence type="predicted"/>
<dbReference type="EMBL" id="BSUZ01000001">
    <property type="protein sequence ID" value="GMA89128.1"/>
    <property type="molecule type" value="Genomic_DNA"/>
</dbReference>
<gene>
    <name evidence="2" type="ORF">GCM10025868_43780</name>
</gene>
<reference evidence="3" key="1">
    <citation type="journal article" date="2019" name="Int. J. Syst. Evol. Microbiol.">
        <title>The Global Catalogue of Microorganisms (GCM) 10K type strain sequencing project: providing services to taxonomists for standard genome sequencing and annotation.</title>
        <authorList>
            <consortium name="The Broad Institute Genomics Platform"/>
            <consortium name="The Broad Institute Genome Sequencing Center for Infectious Disease"/>
            <person name="Wu L."/>
            <person name="Ma J."/>
        </authorList>
    </citation>
    <scope>NUCLEOTIDE SEQUENCE [LARGE SCALE GENOMIC DNA]</scope>
    <source>
        <strain evidence="3">NBRC 108730</strain>
    </source>
</reference>
<feature type="compositionally biased region" description="Basic residues" evidence="1">
    <location>
        <begin position="107"/>
        <end position="118"/>
    </location>
</feature>
<accession>A0ABQ6JLL4</accession>
<organism evidence="2 3">
    <name type="scientific">Angustibacter aerolatus</name>
    <dbReference type="NCBI Taxonomy" id="1162965"/>
    <lineage>
        <taxon>Bacteria</taxon>
        <taxon>Bacillati</taxon>
        <taxon>Actinomycetota</taxon>
        <taxon>Actinomycetes</taxon>
        <taxon>Kineosporiales</taxon>
        <taxon>Kineosporiaceae</taxon>
    </lineage>
</organism>
<sequence>MGGQYLDVLEQVVTEATDGAGSLERARRVIRYKSAKYTVEHPLLLGGALAGADPALQASYSAYGLPLGEAFQACATTCSGSSATPSRPASRRATTCARASAPCWWRRPSRPPRPRRRRPCDDDWVTGTSGPTTSSLLRSIIVDTGALDRVEAMVLELVAEAEAALAAADVADPARQVLADLVGTATARQA</sequence>
<evidence type="ECO:0000256" key="1">
    <source>
        <dbReference type="SAM" id="MobiDB-lite"/>
    </source>
</evidence>
<dbReference type="Gene3D" id="1.10.600.10">
    <property type="entry name" value="Farnesyl Diphosphate Synthase"/>
    <property type="match status" value="1"/>
</dbReference>
<keyword evidence="3" id="KW-1185">Reference proteome</keyword>
<evidence type="ECO:0000313" key="3">
    <source>
        <dbReference type="Proteomes" id="UP001157017"/>
    </source>
</evidence>